<accession>A0A0L0SUT4</accession>
<sequence length="236" mass="24853">MAQITNYALDVSIKADTVRITGTVNDDKTTLYDGVTDELAAEQKEALVSLFTMNDHDEAEQAGKAEAENQLPREATFHAKFSAPAGVPLDVPGFIKAVLEYCGDDDENDDTNKDKDESAARGAPDMSGMPQRGGMPGMWGRGGMRGRGGFRGMWGGRGGMAGMMGHGGMGPGGVGCGGMGPGGMGPGVSQATPCIKVCLARMARTKARLVRMDPTWQFQGKSRHGAIALTIDIREI</sequence>
<protein>
    <submittedName>
        <fullName evidence="2">Uncharacterized protein</fullName>
    </submittedName>
</protein>
<dbReference type="Proteomes" id="UP000054350">
    <property type="component" value="Unassembled WGS sequence"/>
</dbReference>
<dbReference type="AlphaFoldDB" id="A0A0L0SUT4"/>
<evidence type="ECO:0000313" key="3">
    <source>
        <dbReference type="Proteomes" id="UP000054350"/>
    </source>
</evidence>
<evidence type="ECO:0000256" key="1">
    <source>
        <dbReference type="SAM" id="MobiDB-lite"/>
    </source>
</evidence>
<evidence type="ECO:0000313" key="2">
    <source>
        <dbReference type="EMBL" id="KNE66226.1"/>
    </source>
</evidence>
<gene>
    <name evidence="2" type="ORF">AMAG_10464</name>
</gene>
<proteinExistence type="predicted"/>
<feature type="compositionally biased region" description="Basic and acidic residues" evidence="1">
    <location>
        <begin position="110"/>
        <end position="119"/>
    </location>
</feature>
<organism evidence="2 3">
    <name type="scientific">Allomyces macrogynus (strain ATCC 38327)</name>
    <name type="common">Allomyces javanicus var. macrogynus</name>
    <dbReference type="NCBI Taxonomy" id="578462"/>
    <lineage>
        <taxon>Eukaryota</taxon>
        <taxon>Fungi</taxon>
        <taxon>Fungi incertae sedis</taxon>
        <taxon>Blastocladiomycota</taxon>
        <taxon>Blastocladiomycetes</taxon>
        <taxon>Blastocladiales</taxon>
        <taxon>Blastocladiaceae</taxon>
        <taxon>Allomyces</taxon>
    </lineage>
</organism>
<feature type="region of interest" description="Disordered" evidence="1">
    <location>
        <begin position="105"/>
        <end position="143"/>
    </location>
</feature>
<dbReference type="EMBL" id="GG745349">
    <property type="protein sequence ID" value="KNE66226.1"/>
    <property type="molecule type" value="Genomic_DNA"/>
</dbReference>
<reference evidence="3" key="2">
    <citation type="submission" date="2009-11" db="EMBL/GenBank/DDBJ databases">
        <title>The Genome Sequence of Allomyces macrogynus strain ATCC 38327.</title>
        <authorList>
            <consortium name="The Broad Institute Genome Sequencing Platform"/>
            <person name="Russ C."/>
            <person name="Cuomo C."/>
            <person name="Shea T."/>
            <person name="Young S.K."/>
            <person name="Zeng Q."/>
            <person name="Koehrsen M."/>
            <person name="Haas B."/>
            <person name="Borodovsky M."/>
            <person name="Guigo R."/>
            <person name="Alvarado L."/>
            <person name="Berlin A."/>
            <person name="Borenstein D."/>
            <person name="Chen Z."/>
            <person name="Engels R."/>
            <person name="Freedman E."/>
            <person name="Gellesch M."/>
            <person name="Goldberg J."/>
            <person name="Griggs A."/>
            <person name="Gujja S."/>
            <person name="Heiman D."/>
            <person name="Hepburn T."/>
            <person name="Howarth C."/>
            <person name="Jen D."/>
            <person name="Larson L."/>
            <person name="Lewis B."/>
            <person name="Mehta T."/>
            <person name="Park D."/>
            <person name="Pearson M."/>
            <person name="Roberts A."/>
            <person name="Saif S."/>
            <person name="Shenoy N."/>
            <person name="Sisk P."/>
            <person name="Stolte C."/>
            <person name="Sykes S."/>
            <person name="Walk T."/>
            <person name="White J."/>
            <person name="Yandava C."/>
            <person name="Burger G."/>
            <person name="Gray M.W."/>
            <person name="Holland P.W.H."/>
            <person name="King N."/>
            <person name="Lang F.B.F."/>
            <person name="Roger A.J."/>
            <person name="Ruiz-Trillo I."/>
            <person name="Lander E."/>
            <person name="Nusbaum C."/>
        </authorList>
    </citation>
    <scope>NUCLEOTIDE SEQUENCE [LARGE SCALE GENOMIC DNA]</scope>
    <source>
        <strain evidence="3">ATCC 38327</strain>
    </source>
</reference>
<keyword evidence="3" id="KW-1185">Reference proteome</keyword>
<feature type="compositionally biased region" description="Gly residues" evidence="1">
    <location>
        <begin position="134"/>
        <end position="143"/>
    </location>
</feature>
<reference evidence="2 3" key="1">
    <citation type="submission" date="2009-11" db="EMBL/GenBank/DDBJ databases">
        <title>Annotation of Allomyces macrogynus ATCC 38327.</title>
        <authorList>
            <consortium name="The Broad Institute Genome Sequencing Platform"/>
            <person name="Russ C."/>
            <person name="Cuomo C."/>
            <person name="Burger G."/>
            <person name="Gray M.W."/>
            <person name="Holland P.W.H."/>
            <person name="King N."/>
            <person name="Lang F.B.F."/>
            <person name="Roger A.J."/>
            <person name="Ruiz-Trillo I."/>
            <person name="Young S.K."/>
            <person name="Zeng Q."/>
            <person name="Gargeya S."/>
            <person name="Fitzgerald M."/>
            <person name="Haas B."/>
            <person name="Abouelleil A."/>
            <person name="Alvarado L."/>
            <person name="Arachchi H.M."/>
            <person name="Berlin A."/>
            <person name="Chapman S.B."/>
            <person name="Gearin G."/>
            <person name="Goldberg J."/>
            <person name="Griggs A."/>
            <person name="Gujja S."/>
            <person name="Hansen M."/>
            <person name="Heiman D."/>
            <person name="Howarth C."/>
            <person name="Larimer J."/>
            <person name="Lui A."/>
            <person name="MacDonald P.J.P."/>
            <person name="McCowen C."/>
            <person name="Montmayeur A."/>
            <person name="Murphy C."/>
            <person name="Neiman D."/>
            <person name="Pearson M."/>
            <person name="Priest M."/>
            <person name="Roberts A."/>
            <person name="Saif S."/>
            <person name="Shea T."/>
            <person name="Sisk P."/>
            <person name="Stolte C."/>
            <person name="Sykes S."/>
            <person name="Wortman J."/>
            <person name="Nusbaum C."/>
            <person name="Birren B."/>
        </authorList>
    </citation>
    <scope>NUCLEOTIDE SEQUENCE [LARGE SCALE GENOMIC DNA]</scope>
    <source>
        <strain evidence="2 3">ATCC 38327</strain>
    </source>
</reference>
<name>A0A0L0SUT4_ALLM3</name>
<dbReference type="OrthoDB" id="10511142at2759"/>
<dbReference type="VEuPathDB" id="FungiDB:AMAG_10464"/>